<proteinExistence type="predicted"/>
<accession>A0AC34FWY9</accession>
<reference evidence="2" key="1">
    <citation type="submission" date="2022-11" db="UniProtKB">
        <authorList>
            <consortium name="WormBaseParasite"/>
        </authorList>
    </citation>
    <scope>IDENTIFICATION</scope>
</reference>
<dbReference type="Proteomes" id="UP000887579">
    <property type="component" value="Unplaced"/>
</dbReference>
<protein>
    <submittedName>
        <fullName evidence="2">EGF-like domain-containing protein</fullName>
    </submittedName>
</protein>
<evidence type="ECO:0000313" key="2">
    <source>
        <dbReference type="WBParaSite" id="ES5_v2.g21499.t1"/>
    </source>
</evidence>
<name>A0AC34FWY9_9BILA</name>
<sequence>MLLGNEWLDTAGCKNGGTPINATNCICFEYYTGSDCGTIKCLNQGYPSDLSDPNADRCVCPVGYYGLFCESYQQAPAQTDLFLVKSPDLVIFLNTRVDILYNSSKVYTDAVLADPAISRGINGNYSKYYLFEFDNEDPNRNKSLNYANRNDFLTEFNKPDLTLRYNQKYCLSEPLFKSLLPWIKENKFSQQTINIFTQLPSTTENFEELENLAIAFNLQFNIYFQYTDDICPSDVNYETLFAFELLAQRTGGFYWPFYQFDDSANMVTDLVRSTFNLQLLGYQAYTDGNCPTSLSTTFNHALGPVDIYALVKSASSSVNINSNLSPPISTTVAATGTTFLALFPPFPQATVTVTGTTGACSVEILGIKRNPLEAEYLGIKAYLSFTDSIDADSSYFAMKSGVRHYIRLHLENIVSPLYALTPLSAELSSDCKTNVSTNLLSKSPSSTFDYISSISTNCLDQYGTCMATKHWLTVTFNVEQVQNTFTVIRHIPVKCLSSNDDEIPTTEAPPTTQPMTTVNVVTTVTVDGTTTSDVQQTTEAPTTEAPTTESQTTIEVATIEAATTVAQQTTEEASTMAPTPFTCPKDTNLPAMIIGYSMQYDAPTIRAFLRSPLVFNSSVADPYYGHYVIFTTDSDSSIYDSNHANADTFSAFVTLVTSYSAGYQQGNPNTPTNVISILKQLLNDALIKDRSAIMLLIGNTEVDGDDNDKIEIMQLATSKQIRVKFSLYLFFFNL</sequence>
<organism evidence="1 2">
    <name type="scientific">Panagrolaimus sp. ES5</name>
    <dbReference type="NCBI Taxonomy" id="591445"/>
    <lineage>
        <taxon>Eukaryota</taxon>
        <taxon>Metazoa</taxon>
        <taxon>Ecdysozoa</taxon>
        <taxon>Nematoda</taxon>
        <taxon>Chromadorea</taxon>
        <taxon>Rhabditida</taxon>
        <taxon>Tylenchina</taxon>
        <taxon>Panagrolaimomorpha</taxon>
        <taxon>Panagrolaimoidea</taxon>
        <taxon>Panagrolaimidae</taxon>
        <taxon>Panagrolaimus</taxon>
    </lineage>
</organism>
<dbReference type="WBParaSite" id="ES5_v2.g21499.t1">
    <property type="protein sequence ID" value="ES5_v2.g21499.t1"/>
    <property type="gene ID" value="ES5_v2.g21499"/>
</dbReference>
<evidence type="ECO:0000313" key="1">
    <source>
        <dbReference type="Proteomes" id="UP000887579"/>
    </source>
</evidence>